<gene>
    <name evidence="2" type="primary">flgA</name>
    <name evidence="2" type="ORF">KDD93_05075</name>
</gene>
<dbReference type="InterPro" id="IPR017585">
    <property type="entry name" value="SAF_FlgA"/>
</dbReference>
<organism evidence="2 3">
    <name type="scientific">Campylobacter anatolicus</name>
    <dbReference type="NCBI Taxonomy" id="2829105"/>
    <lineage>
        <taxon>Bacteria</taxon>
        <taxon>Pseudomonadati</taxon>
        <taxon>Campylobacterota</taxon>
        <taxon>Epsilonproteobacteria</taxon>
        <taxon>Campylobacterales</taxon>
        <taxon>Campylobacteraceae</taxon>
        <taxon>Campylobacter</taxon>
    </lineage>
</organism>
<evidence type="ECO:0000313" key="3">
    <source>
        <dbReference type="Proteomes" id="UP000682951"/>
    </source>
</evidence>
<keyword evidence="2" id="KW-0969">Cilium</keyword>
<dbReference type="PANTHER" id="PTHR36307:SF1">
    <property type="entry name" value="FLAGELLA BASAL BODY P-RING FORMATION PROTEIN FLGA"/>
    <property type="match status" value="1"/>
</dbReference>
<dbReference type="Proteomes" id="UP000682951">
    <property type="component" value="Unassembled WGS sequence"/>
</dbReference>
<evidence type="ECO:0000313" key="2">
    <source>
        <dbReference type="EMBL" id="MBR8463946.1"/>
    </source>
</evidence>
<accession>A0ABS5HI48</accession>
<dbReference type="Pfam" id="PF13144">
    <property type="entry name" value="ChapFlgA"/>
    <property type="match status" value="1"/>
</dbReference>
<keyword evidence="2" id="KW-0282">Flagellum</keyword>
<proteinExistence type="predicted"/>
<name>A0ABS5HI48_9BACT</name>
<dbReference type="Gene3D" id="2.30.30.760">
    <property type="match status" value="1"/>
</dbReference>
<protein>
    <submittedName>
        <fullName evidence="2">Flagellar basal body P-ring formation protein FlgA</fullName>
    </submittedName>
</protein>
<dbReference type="InterPro" id="IPR039246">
    <property type="entry name" value="Flagellar_FlgA"/>
</dbReference>
<keyword evidence="3" id="KW-1185">Reference proteome</keyword>
<dbReference type="NCBIfam" id="TIGR03170">
    <property type="entry name" value="flgA_cterm"/>
    <property type="match status" value="1"/>
</dbReference>
<dbReference type="EMBL" id="JAGSSW010000004">
    <property type="protein sequence ID" value="MBR8463946.1"/>
    <property type="molecule type" value="Genomic_DNA"/>
</dbReference>
<reference evidence="2 3" key="1">
    <citation type="submission" date="2021-04" db="EMBL/GenBank/DDBJ databases">
        <title>Molecular and phenotypic characterization and identification of bacterial isolates recovered from the Anatolian ground squirrels (Spermophilus xanthoprymnus) and which have the potential to form a new species in the Campylobacter genus.</title>
        <authorList>
            <person name="Aydin F."/>
            <person name="Abay S."/>
            <person name="Kayman T."/>
            <person name="Karakaya E."/>
            <person name="Mustak H.K."/>
            <person name="Mustak I.B."/>
            <person name="Bilgin N."/>
            <person name="Duzler A."/>
            <person name="Sahin O."/>
            <person name="Guran O."/>
            <person name="Saticioglu I.B."/>
        </authorList>
    </citation>
    <scope>NUCLEOTIDE SEQUENCE [LARGE SCALE GENOMIC DNA]</scope>
    <source>
        <strain evidence="3">faydin-G24</strain>
    </source>
</reference>
<sequence length="290" mass="32672">MIFTTNFFAAEINKTNDISVYPMYCINSNSITLHTLGFDGEDNEILNLNSHRAAKIDIKNLNKILNANFKAYKDKSGGNVAFVRECSLMDMLQMQFLRAISDEYEGISVLDLIIEPQNKLPENFNDFRLQNLFLSPQVSSSGVFRASFEMPDLTSKSLFFKFKFNAKMPVFRALNKMDNSHILSFTDFESSMIDFNKFQKDSLNKLPTGTLITKTKINAGDILMKRHFEPISLVKKGDLLSAVLSDGGLSIIIEVRALESGNLGDIIKIRTKDNKIIKASVASKTQVILR</sequence>
<comment type="caution">
    <text evidence="2">The sequence shown here is derived from an EMBL/GenBank/DDBJ whole genome shotgun (WGS) entry which is preliminary data.</text>
</comment>
<keyword evidence="2" id="KW-0966">Cell projection</keyword>
<dbReference type="PANTHER" id="PTHR36307">
    <property type="entry name" value="FLAGELLA BASAL BODY P-RING FORMATION PROTEIN FLGA"/>
    <property type="match status" value="1"/>
</dbReference>
<evidence type="ECO:0000259" key="1">
    <source>
        <dbReference type="Pfam" id="PF13144"/>
    </source>
</evidence>
<feature type="domain" description="Flagella basal body P-ring formation protein FlgA SAF" evidence="1">
    <location>
        <begin position="169"/>
        <end position="287"/>
    </location>
</feature>